<evidence type="ECO:0000313" key="2">
    <source>
        <dbReference type="Proteomes" id="UP000665025"/>
    </source>
</evidence>
<dbReference type="Proteomes" id="UP000665025">
    <property type="component" value="Chromosome 2"/>
</dbReference>
<proteinExistence type="predicted"/>
<dbReference type="EMBL" id="CP072426">
    <property type="protein sequence ID" value="QTL37635.1"/>
    <property type="molecule type" value="Genomic_DNA"/>
</dbReference>
<accession>A0ABX7VAZ9</accession>
<dbReference type="RefSeq" id="WP_209053841.1">
    <property type="nucleotide sequence ID" value="NZ_CP072426.1"/>
</dbReference>
<sequence length="177" mass="20621">MQELFSKKYTLIHSLIKPLRGEWGPGLTDEDSFRKKFPSKRYLGKLSLCIYEMLDMYQQFYNSDETRARLRDEFFSLFGACNAHWHGMCSTSLLIGDKNLEDCEYGLQPDSAICWAESFSDEVQLYSIDPEEEFHIDMLKLMVKRCMWDVLFPGETLPGYTEPTSGDLSLLDYSIMK</sequence>
<organism evidence="1 2">
    <name type="scientific">Pseudoalteromonas viridis</name>
    <dbReference type="NCBI Taxonomy" id="339617"/>
    <lineage>
        <taxon>Bacteria</taxon>
        <taxon>Pseudomonadati</taxon>
        <taxon>Pseudomonadota</taxon>
        <taxon>Gammaproteobacteria</taxon>
        <taxon>Alteromonadales</taxon>
        <taxon>Pseudoalteromonadaceae</taxon>
        <taxon>Pseudoalteromonas</taxon>
    </lineage>
</organism>
<gene>
    <name evidence="1" type="ORF">J5X90_22620</name>
</gene>
<evidence type="ECO:0000313" key="1">
    <source>
        <dbReference type="EMBL" id="QTL37635.1"/>
    </source>
</evidence>
<keyword evidence="2" id="KW-1185">Reference proteome</keyword>
<name>A0ABX7VAZ9_9GAMM</name>
<protein>
    <submittedName>
        <fullName evidence="1">Uncharacterized protein</fullName>
    </submittedName>
</protein>
<reference evidence="1 2" key="1">
    <citation type="submission" date="2021-03" db="EMBL/GenBank/DDBJ databases">
        <title>Complete Genome of Pseudoalteromonas viridis Strain BBR56, a new biocontrol bacterial candidate.</title>
        <authorList>
            <person name="Handayani D.P."/>
            <person name="Isnansetyo A."/>
            <person name="Istiqomah I."/>
            <person name="Jumina J."/>
        </authorList>
    </citation>
    <scope>NUCLEOTIDE SEQUENCE [LARGE SCALE GENOMIC DNA]</scope>
    <source>
        <strain evidence="1 2">BBR56</strain>
    </source>
</reference>